<dbReference type="Gene3D" id="3.40.50.620">
    <property type="entry name" value="HUPs"/>
    <property type="match status" value="1"/>
</dbReference>
<evidence type="ECO:0000313" key="3">
    <source>
        <dbReference type="EMBL" id="SDN55995.1"/>
    </source>
</evidence>
<evidence type="ECO:0000313" key="6">
    <source>
        <dbReference type="Proteomes" id="UP000298252"/>
    </source>
</evidence>
<dbReference type="SUPFAM" id="SSF52402">
    <property type="entry name" value="Adenine nucleotide alpha hydrolases-like"/>
    <property type="match status" value="1"/>
</dbReference>
<dbReference type="EMBL" id="SOFD01000005">
    <property type="protein sequence ID" value="TFB81765.1"/>
    <property type="molecule type" value="Genomic_DNA"/>
</dbReference>
<dbReference type="Pfam" id="PF00582">
    <property type="entry name" value="Usp"/>
    <property type="match status" value="1"/>
</dbReference>
<dbReference type="PANTHER" id="PTHR46268:SF6">
    <property type="entry name" value="UNIVERSAL STRESS PROTEIN UP12"/>
    <property type="match status" value="1"/>
</dbReference>
<dbReference type="AlphaFoldDB" id="A0A4R8VFX5"/>
<comment type="similarity">
    <text evidence="1">Belongs to the universal stress protein A family.</text>
</comment>
<evidence type="ECO:0000313" key="5">
    <source>
        <dbReference type="Proteomes" id="UP000199639"/>
    </source>
</evidence>
<organism evidence="3 5">
    <name type="scientific">Cryobacterium flavum</name>
    <dbReference type="NCBI Taxonomy" id="1424659"/>
    <lineage>
        <taxon>Bacteria</taxon>
        <taxon>Bacillati</taxon>
        <taxon>Actinomycetota</taxon>
        <taxon>Actinomycetes</taxon>
        <taxon>Micrococcales</taxon>
        <taxon>Microbacteriaceae</taxon>
        <taxon>Cryobacterium</taxon>
    </lineage>
</organism>
<gene>
    <name evidence="4" type="ORF">E3O21_01710</name>
    <name evidence="3" type="ORF">SAMN05216368_10637</name>
</gene>
<dbReference type="PRINTS" id="PR01438">
    <property type="entry name" value="UNVRSLSTRESS"/>
</dbReference>
<evidence type="ECO:0000256" key="1">
    <source>
        <dbReference type="ARBA" id="ARBA00008791"/>
    </source>
</evidence>
<accession>A0A4R8VFX5</accession>
<keyword evidence="6" id="KW-1185">Reference proteome</keyword>
<dbReference type="InterPro" id="IPR014729">
    <property type="entry name" value="Rossmann-like_a/b/a_fold"/>
</dbReference>
<evidence type="ECO:0000313" key="4">
    <source>
        <dbReference type="EMBL" id="TFB81765.1"/>
    </source>
</evidence>
<dbReference type="EMBL" id="FNIB01000006">
    <property type="protein sequence ID" value="SDN55995.1"/>
    <property type="molecule type" value="Genomic_DNA"/>
</dbReference>
<evidence type="ECO:0000259" key="2">
    <source>
        <dbReference type="Pfam" id="PF00582"/>
    </source>
</evidence>
<name>A0A4R8VFX5_9MICO</name>
<dbReference type="PANTHER" id="PTHR46268">
    <property type="entry name" value="STRESS RESPONSE PROTEIN NHAX"/>
    <property type="match status" value="1"/>
</dbReference>
<dbReference type="Proteomes" id="UP000298252">
    <property type="component" value="Unassembled WGS sequence"/>
</dbReference>
<dbReference type="InterPro" id="IPR006016">
    <property type="entry name" value="UspA"/>
</dbReference>
<feature type="domain" description="UspA" evidence="2">
    <location>
        <begin position="19"/>
        <end position="157"/>
    </location>
</feature>
<reference evidence="3 5" key="1">
    <citation type="submission" date="2016-10" db="EMBL/GenBank/DDBJ databases">
        <authorList>
            <person name="Varghese N."/>
            <person name="Submissions S."/>
        </authorList>
    </citation>
    <scope>NUCLEOTIDE SEQUENCE [LARGE SCALE GENOMIC DNA]</scope>
    <source>
        <strain evidence="3 5">CGMCC 1.11215</strain>
    </source>
</reference>
<dbReference type="Proteomes" id="UP000199639">
    <property type="component" value="Unassembled WGS sequence"/>
</dbReference>
<proteinExistence type="inferred from homology"/>
<protein>
    <submittedName>
        <fullName evidence="3 4">Universal stress protein</fullName>
    </submittedName>
</protein>
<reference evidence="4 6" key="2">
    <citation type="submission" date="2019-03" db="EMBL/GenBank/DDBJ databases">
        <title>Genomics of glacier-inhabiting Cryobacterium strains.</title>
        <authorList>
            <person name="Liu Q."/>
            <person name="Xin Y.-H."/>
        </authorList>
    </citation>
    <scope>NUCLEOTIDE SEQUENCE [LARGE SCALE GENOMIC DNA]</scope>
    <source>
        <strain evidence="4 6">Hh8</strain>
    </source>
</reference>
<dbReference type="InterPro" id="IPR006015">
    <property type="entry name" value="Universal_stress_UspA"/>
</dbReference>
<sequence length="166" mass="17784">MSVDGAIDTVELVPAPSNSIVVGHDGSDCADYALAMALELADQLHVPVVVVRAWSIATAPRPSSWEFGYVSSFEEYLSAVHDELVRDARTSVENHLAVVVSYRAVHASPAKSLIAVSRDARILVVGSRGRGGLTGMLLGSVSEQCVRHATCPVLVVRQRGRKVEHE</sequence>
<dbReference type="CDD" id="cd00293">
    <property type="entry name" value="USP-like"/>
    <property type="match status" value="1"/>
</dbReference>